<name>A0ABN1K140_9FLAO</name>
<reference evidence="2 3" key="1">
    <citation type="journal article" date="2019" name="Int. J. Syst. Evol. Microbiol.">
        <title>The Global Catalogue of Microorganisms (GCM) 10K type strain sequencing project: providing services to taxonomists for standard genome sequencing and annotation.</title>
        <authorList>
            <consortium name="The Broad Institute Genomics Platform"/>
            <consortium name="The Broad Institute Genome Sequencing Center for Infectious Disease"/>
            <person name="Wu L."/>
            <person name="Ma J."/>
        </authorList>
    </citation>
    <scope>NUCLEOTIDE SEQUENCE [LARGE SCALE GENOMIC DNA]</scope>
    <source>
        <strain evidence="2 3">JCM 16231</strain>
    </source>
</reference>
<gene>
    <name evidence="2" type="ORF">GCM10009433_02210</name>
</gene>
<evidence type="ECO:0000313" key="2">
    <source>
        <dbReference type="EMBL" id="GAA0751801.1"/>
    </source>
</evidence>
<feature type="region of interest" description="Disordered" evidence="1">
    <location>
        <begin position="35"/>
        <end position="57"/>
    </location>
</feature>
<organism evidence="2 3">
    <name type="scientific">Psychroflexus lacisalsi</name>
    <dbReference type="NCBI Taxonomy" id="503928"/>
    <lineage>
        <taxon>Bacteria</taxon>
        <taxon>Pseudomonadati</taxon>
        <taxon>Bacteroidota</taxon>
        <taxon>Flavobacteriia</taxon>
        <taxon>Flavobacteriales</taxon>
        <taxon>Flavobacteriaceae</taxon>
        <taxon>Psychroflexus</taxon>
    </lineage>
</organism>
<sequence length="144" mass="16459">MQKNNHIKALFFLGIFSLFFLHQVVPHWHHQDEVQHSHKAIAHSESHSHNQNVPEKESSNKGLLDLFLVSHAHSVASNDILVTNKIGVKHFNLKKDISSPASDYHYSISINYNEAENVMDYHPPHIYFEQYLSSLNSRGPPSLG</sequence>
<comment type="caution">
    <text evidence="2">The sequence shown here is derived from an EMBL/GenBank/DDBJ whole genome shotgun (WGS) entry which is preliminary data.</text>
</comment>
<accession>A0ABN1K140</accession>
<evidence type="ECO:0008006" key="4">
    <source>
        <dbReference type="Google" id="ProtNLM"/>
    </source>
</evidence>
<dbReference type="Proteomes" id="UP001500185">
    <property type="component" value="Unassembled WGS sequence"/>
</dbReference>
<protein>
    <recommendedName>
        <fullName evidence="4">Stress-response A/B barrel domain-containing protein</fullName>
    </recommendedName>
</protein>
<dbReference type="EMBL" id="BAAAGG010000002">
    <property type="protein sequence ID" value="GAA0751801.1"/>
    <property type="molecule type" value="Genomic_DNA"/>
</dbReference>
<keyword evidence="3" id="KW-1185">Reference proteome</keyword>
<evidence type="ECO:0000256" key="1">
    <source>
        <dbReference type="SAM" id="MobiDB-lite"/>
    </source>
</evidence>
<evidence type="ECO:0000313" key="3">
    <source>
        <dbReference type="Proteomes" id="UP001500185"/>
    </source>
</evidence>
<proteinExistence type="predicted"/>